<dbReference type="Pfam" id="PF02826">
    <property type="entry name" value="2-Hacid_dh_C"/>
    <property type="match status" value="1"/>
</dbReference>
<dbReference type="STRING" id="1056495.Calag_0303"/>
<dbReference type="AlphaFoldDB" id="L0AAE0"/>
<dbReference type="KEGG" id="clg:Calag_0303"/>
<evidence type="ECO:0000256" key="3">
    <source>
        <dbReference type="RuleBase" id="RU003719"/>
    </source>
</evidence>
<accession>L0AAE0</accession>
<dbReference type="GO" id="GO:0005829">
    <property type="term" value="C:cytosol"/>
    <property type="evidence" value="ECO:0007669"/>
    <property type="project" value="TreeGrafter"/>
</dbReference>
<dbReference type="InterPro" id="IPR036291">
    <property type="entry name" value="NAD(P)-bd_dom_sf"/>
</dbReference>
<sequence length="334" mass="38517">MLSTMRLSDDMVSLLKSKEIKPILPEERIANREWIEKNIDNATSILLTFINFDKELIDKAKNLKVIIATSSGYDHIDVEYAEKKGICVANQPEAIAHSVAEHAIGMTISLLKKIVQGDRYVWDRQWKEFPYFLTGNLLRNKDVAVIGMGRIGVLILSYLRNFKIGKILYYSRKRKPEIEILLKAEPASLERIFKQSDIIYLTLPYNKETQNLINQDLLMSMKKGSILISLGRGKVLKTDDIVSTLNKRNDIMFGLDVFDSEPLPPDSPLFNNKFRDNLLLTPHMSGPSKETSHITIYMALKQLIHYYEKGSVWNPVNNVCKESHDIENYWEYLY</sequence>
<evidence type="ECO:0000259" key="4">
    <source>
        <dbReference type="Pfam" id="PF00389"/>
    </source>
</evidence>
<keyword evidence="2" id="KW-0520">NAD</keyword>
<keyword evidence="1 3" id="KW-0560">Oxidoreductase</keyword>
<name>L0AAE0_CALLD</name>
<dbReference type="EMBL" id="CP003378">
    <property type="protein sequence ID" value="AFZ70082.1"/>
    <property type="molecule type" value="Genomic_DNA"/>
</dbReference>
<dbReference type="GO" id="GO:0016618">
    <property type="term" value="F:hydroxypyruvate reductase [NAD(P)H] activity"/>
    <property type="evidence" value="ECO:0007669"/>
    <property type="project" value="TreeGrafter"/>
</dbReference>
<dbReference type="eggNOG" id="arCOG01755">
    <property type="taxonomic scope" value="Archaea"/>
</dbReference>
<gene>
    <name evidence="6" type="ordered locus">Calag_0303</name>
</gene>
<comment type="similarity">
    <text evidence="3">Belongs to the D-isomer specific 2-hydroxyacid dehydrogenase family.</text>
</comment>
<evidence type="ECO:0000259" key="5">
    <source>
        <dbReference type="Pfam" id="PF02826"/>
    </source>
</evidence>
<dbReference type="Pfam" id="PF00389">
    <property type="entry name" value="2-Hacid_dh"/>
    <property type="match status" value="1"/>
</dbReference>
<evidence type="ECO:0000256" key="2">
    <source>
        <dbReference type="ARBA" id="ARBA00023027"/>
    </source>
</evidence>
<organism evidence="6 7">
    <name type="scientific">Caldisphaera lagunensis (strain DSM 15908 / JCM 11604 / ANMR 0165 / IC-154)</name>
    <dbReference type="NCBI Taxonomy" id="1056495"/>
    <lineage>
        <taxon>Archaea</taxon>
        <taxon>Thermoproteota</taxon>
        <taxon>Thermoprotei</taxon>
        <taxon>Acidilobales</taxon>
        <taxon>Caldisphaeraceae</taxon>
        <taxon>Caldisphaera</taxon>
    </lineage>
</organism>
<dbReference type="InterPro" id="IPR006139">
    <property type="entry name" value="D-isomer_2_OHA_DH_cat_dom"/>
</dbReference>
<dbReference type="HOGENOM" id="CLU_019796_1_3_2"/>
<evidence type="ECO:0000313" key="6">
    <source>
        <dbReference type="EMBL" id="AFZ70082.1"/>
    </source>
</evidence>
<dbReference type="GO" id="GO:0051287">
    <property type="term" value="F:NAD binding"/>
    <property type="evidence" value="ECO:0007669"/>
    <property type="project" value="InterPro"/>
</dbReference>
<feature type="domain" description="D-isomer specific 2-hydroxyacid dehydrogenase NAD-binding" evidence="5">
    <location>
        <begin position="104"/>
        <end position="285"/>
    </location>
</feature>
<keyword evidence="7" id="KW-1185">Reference proteome</keyword>
<dbReference type="Gene3D" id="3.40.50.720">
    <property type="entry name" value="NAD(P)-binding Rossmann-like Domain"/>
    <property type="match status" value="2"/>
</dbReference>
<evidence type="ECO:0000256" key="1">
    <source>
        <dbReference type="ARBA" id="ARBA00023002"/>
    </source>
</evidence>
<protein>
    <submittedName>
        <fullName evidence="6">Lactate dehydrogenase-like oxidoreductase</fullName>
    </submittedName>
</protein>
<dbReference type="InterPro" id="IPR006140">
    <property type="entry name" value="D-isomer_DH_NAD-bd"/>
</dbReference>
<proteinExistence type="inferred from homology"/>
<dbReference type="Proteomes" id="UP000010469">
    <property type="component" value="Chromosome"/>
</dbReference>
<dbReference type="PROSITE" id="PS00065">
    <property type="entry name" value="D_2_HYDROXYACID_DH_1"/>
    <property type="match status" value="1"/>
</dbReference>
<dbReference type="CDD" id="cd05198">
    <property type="entry name" value="formate_dh_like"/>
    <property type="match status" value="1"/>
</dbReference>
<dbReference type="SUPFAM" id="SSF51735">
    <property type="entry name" value="NAD(P)-binding Rossmann-fold domains"/>
    <property type="match status" value="1"/>
</dbReference>
<dbReference type="GO" id="GO:0030267">
    <property type="term" value="F:glyoxylate reductase (NADPH) activity"/>
    <property type="evidence" value="ECO:0007669"/>
    <property type="project" value="TreeGrafter"/>
</dbReference>
<dbReference type="SUPFAM" id="SSF52283">
    <property type="entry name" value="Formate/glycerate dehydrogenase catalytic domain-like"/>
    <property type="match status" value="1"/>
</dbReference>
<dbReference type="InterPro" id="IPR050223">
    <property type="entry name" value="D-isomer_2-hydroxyacid_DH"/>
</dbReference>
<dbReference type="InParanoid" id="L0AAE0"/>
<reference evidence="7" key="1">
    <citation type="submission" date="2012-03" db="EMBL/GenBank/DDBJ databases">
        <title>Complete genome of Caldisphaera lagunensis DSM 15908.</title>
        <authorList>
            <person name="Lucas S."/>
            <person name="Copeland A."/>
            <person name="Lapidus A."/>
            <person name="Glavina del Rio T."/>
            <person name="Dalin E."/>
            <person name="Tice H."/>
            <person name="Bruce D."/>
            <person name="Goodwin L."/>
            <person name="Pitluck S."/>
            <person name="Peters L."/>
            <person name="Mikhailova N."/>
            <person name="Teshima H."/>
            <person name="Kyrpides N."/>
            <person name="Mavromatis K."/>
            <person name="Ivanova N."/>
            <person name="Brettin T."/>
            <person name="Detter J.C."/>
            <person name="Han C."/>
            <person name="Larimer F."/>
            <person name="Land M."/>
            <person name="Hauser L."/>
            <person name="Markowitz V."/>
            <person name="Cheng J.-F."/>
            <person name="Hugenholtz P."/>
            <person name="Woyke T."/>
            <person name="Wu D."/>
            <person name="Spring S."/>
            <person name="Schroeder M."/>
            <person name="Brambilla E."/>
            <person name="Klenk H.-P."/>
            <person name="Eisen J.A."/>
        </authorList>
    </citation>
    <scope>NUCLEOTIDE SEQUENCE [LARGE SCALE GENOMIC DNA]</scope>
    <source>
        <strain evidence="7">DSM 15908 / JCM 11604 / IC-154</strain>
    </source>
</reference>
<dbReference type="PANTHER" id="PTHR10996:SF178">
    <property type="entry name" value="2-HYDROXYACID DEHYDROGENASE YGL185C-RELATED"/>
    <property type="match status" value="1"/>
</dbReference>
<dbReference type="PANTHER" id="PTHR10996">
    <property type="entry name" value="2-HYDROXYACID DEHYDROGENASE-RELATED"/>
    <property type="match status" value="1"/>
</dbReference>
<feature type="domain" description="D-isomer specific 2-hydroxyacid dehydrogenase catalytic" evidence="4">
    <location>
        <begin position="33"/>
        <end position="317"/>
    </location>
</feature>
<dbReference type="InterPro" id="IPR029752">
    <property type="entry name" value="D-isomer_DH_CS1"/>
</dbReference>
<evidence type="ECO:0000313" key="7">
    <source>
        <dbReference type="Proteomes" id="UP000010469"/>
    </source>
</evidence>